<dbReference type="RefSeq" id="WP_249413032.1">
    <property type="nucleotide sequence ID" value="NZ_BORR01000009.1"/>
</dbReference>
<sequence>MSNIIEFTAPPLPHFIMSGLAALPPGGKHPSRKNIGAFDLLVVRKGTLFVGEEGKDYVISEGHALILRPDCHHYAYEGCPDESAHYWLHFQLLGDWKVLNEYPAAGQGLVDHESKGFLSPDPFEVTPYSVFLPQFTKLVQPQKMFDTLHELDSLNQSTHMSSARLKQQALFQEIIMLLSASLEAKNSSPQSACAEKAAIYLKAHYREPFSASRLGEAINFHPVYIARCMHNVFGCSPSAYLLRLRIDQAKLLLLQTDWPVERIAEEVGFNQAAYFTSSFTRIEGLAPRKYRQRFSWNRG</sequence>
<organism evidence="5 6">
    <name type="scientific">Paenibacillus antibioticophila</name>
    <dbReference type="NCBI Taxonomy" id="1274374"/>
    <lineage>
        <taxon>Bacteria</taxon>
        <taxon>Bacillati</taxon>
        <taxon>Bacillota</taxon>
        <taxon>Bacilli</taxon>
        <taxon>Bacillales</taxon>
        <taxon>Paenibacillaceae</taxon>
        <taxon>Paenibacillus</taxon>
    </lineage>
</organism>
<dbReference type="PANTHER" id="PTHR43280:SF28">
    <property type="entry name" value="HTH-TYPE TRANSCRIPTIONAL ACTIVATOR RHAS"/>
    <property type="match status" value="1"/>
</dbReference>
<keyword evidence="3" id="KW-0804">Transcription</keyword>
<accession>A0A920CIJ3</accession>
<evidence type="ECO:0000256" key="3">
    <source>
        <dbReference type="ARBA" id="ARBA00023163"/>
    </source>
</evidence>
<dbReference type="InterPro" id="IPR009057">
    <property type="entry name" value="Homeodomain-like_sf"/>
</dbReference>
<keyword evidence="1" id="KW-0805">Transcription regulation</keyword>
<feature type="domain" description="HTH araC/xylS-type" evidence="4">
    <location>
        <begin position="195"/>
        <end position="293"/>
    </location>
</feature>
<dbReference type="GO" id="GO:0003700">
    <property type="term" value="F:DNA-binding transcription factor activity"/>
    <property type="evidence" value="ECO:0007669"/>
    <property type="project" value="InterPro"/>
</dbReference>
<dbReference type="SUPFAM" id="SSF46689">
    <property type="entry name" value="Homeodomain-like"/>
    <property type="match status" value="2"/>
</dbReference>
<dbReference type="InterPro" id="IPR020449">
    <property type="entry name" value="Tscrpt_reg_AraC-type_HTH"/>
</dbReference>
<dbReference type="SMART" id="SM00342">
    <property type="entry name" value="HTH_ARAC"/>
    <property type="match status" value="1"/>
</dbReference>
<name>A0A920CIJ3_9BACL</name>
<keyword evidence="2" id="KW-0238">DNA-binding</keyword>
<dbReference type="InterPro" id="IPR018062">
    <property type="entry name" value="HTH_AraC-typ_CS"/>
</dbReference>
<dbReference type="PRINTS" id="PR00032">
    <property type="entry name" value="HTHARAC"/>
</dbReference>
<proteinExistence type="predicted"/>
<dbReference type="Gene3D" id="1.10.10.60">
    <property type="entry name" value="Homeodomain-like"/>
    <property type="match status" value="2"/>
</dbReference>
<dbReference type="PROSITE" id="PS01124">
    <property type="entry name" value="HTH_ARAC_FAMILY_2"/>
    <property type="match status" value="1"/>
</dbReference>
<evidence type="ECO:0000256" key="1">
    <source>
        <dbReference type="ARBA" id="ARBA00023015"/>
    </source>
</evidence>
<keyword evidence="6" id="KW-1185">Reference proteome</keyword>
<dbReference type="GO" id="GO:0043565">
    <property type="term" value="F:sequence-specific DNA binding"/>
    <property type="evidence" value="ECO:0007669"/>
    <property type="project" value="InterPro"/>
</dbReference>
<dbReference type="PROSITE" id="PS00041">
    <property type="entry name" value="HTH_ARAC_FAMILY_1"/>
    <property type="match status" value="1"/>
</dbReference>
<dbReference type="InterPro" id="IPR037923">
    <property type="entry name" value="HTH-like"/>
</dbReference>
<dbReference type="SUPFAM" id="SSF51215">
    <property type="entry name" value="Regulatory protein AraC"/>
    <property type="match status" value="1"/>
</dbReference>
<dbReference type="InterPro" id="IPR018060">
    <property type="entry name" value="HTH_AraC"/>
</dbReference>
<reference evidence="5 6" key="1">
    <citation type="submission" date="2021-03" db="EMBL/GenBank/DDBJ databases">
        <title>Antimicrobial resistance genes in bacteria isolated from Japanese honey, and their potential for conferring macrolide and lincosamide resistance in the American foulbrood pathogen Paenibacillus larvae.</title>
        <authorList>
            <person name="Okamoto M."/>
            <person name="Kumagai M."/>
            <person name="Kanamori H."/>
            <person name="Takamatsu D."/>
        </authorList>
    </citation>
    <scope>NUCLEOTIDE SEQUENCE [LARGE SCALE GENOMIC DNA]</scope>
    <source>
        <strain evidence="5 6">J41TS12</strain>
    </source>
</reference>
<evidence type="ECO:0000313" key="5">
    <source>
        <dbReference type="EMBL" id="GIO37887.1"/>
    </source>
</evidence>
<comment type="caution">
    <text evidence="5">The sequence shown here is derived from an EMBL/GenBank/DDBJ whole genome shotgun (WGS) entry which is preliminary data.</text>
</comment>
<dbReference type="Proteomes" id="UP000681162">
    <property type="component" value="Unassembled WGS sequence"/>
</dbReference>
<dbReference type="Pfam" id="PF12833">
    <property type="entry name" value="HTH_18"/>
    <property type="match status" value="1"/>
</dbReference>
<dbReference type="EMBL" id="BORR01000009">
    <property type="protein sequence ID" value="GIO37887.1"/>
    <property type="molecule type" value="Genomic_DNA"/>
</dbReference>
<evidence type="ECO:0000259" key="4">
    <source>
        <dbReference type="PROSITE" id="PS01124"/>
    </source>
</evidence>
<gene>
    <name evidence="5" type="primary">yisR</name>
    <name evidence="5" type="ORF">J41TS12_27480</name>
</gene>
<evidence type="ECO:0000256" key="2">
    <source>
        <dbReference type="ARBA" id="ARBA00023125"/>
    </source>
</evidence>
<evidence type="ECO:0000313" key="6">
    <source>
        <dbReference type="Proteomes" id="UP000681162"/>
    </source>
</evidence>
<dbReference type="AlphaFoldDB" id="A0A920CIJ3"/>
<dbReference type="PANTHER" id="PTHR43280">
    <property type="entry name" value="ARAC-FAMILY TRANSCRIPTIONAL REGULATOR"/>
    <property type="match status" value="1"/>
</dbReference>
<protein>
    <submittedName>
        <fullName evidence="5">HTH-type transcriptional regulator YisR</fullName>
    </submittedName>
</protein>